<dbReference type="InterPro" id="IPR011335">
    <property type="entry name" value="Restrct_endonuc-II-like"/>
</dbReference>
<dbReference type="AlphaFoldDB" id="A0A1V4AR93"/>
<dbReference type="Gene3D" id="3.40.1350.10">
    <property type="match status" value="1"/>
</dbReference>
<evidence type="ECO:0000313" key="2">
    <source>
        <dbReference type="EMBL" id="OOP55653.1"/>
    </source>
</evidence>
<gene>
    <name evidence="2" type="ORF">AYP45_13450</name>
</gene>
<comment type="caution">
    <text evidence="2">The sequence shown here is derived from an EMBL/GenBank/DDBJ whole genome shotgun (WGS) entry which is preliminary data.</text>
</comment>
<evidence type="ECO:0000313" key="3">
    <source>
        <dbReference type="Proteomes" id="UP000189681"/>
    </source>
</evidence>
<feature type="domain" description="Card1 endonuclease" evidence="1">
    <location>
        <begin position="138"/>
        <end position="273"/>
    </location>
</feature>
<sequence>MDKKIIIGYIPLGKNEFIQIFPETKPLKTYEIKERLNLEEYLSSYGFGIQNKNSLEKVKANALTRRESSQWILDNYEQVKGVLGFLYKNLKDARDQKGYQLSAAFDRDPANIELEILEKHGFEIEDRLISRDMKKDEIVYLTGGWFEEYVFNEVYVLVQQGMLDDARIGVHIESHSRTSNDLDIAFMKDNSFYHIECKTLGNENEEEQFIIREEIYKKGAISTLLGKGEKRAMICTTQSQINESLTNRAQAYGIEILTLEQVRNLKSRLKKRFG</sequence>
<dbReference type="GO" id="GO:0003676">
    <property type="term" value="F:nucleic acid binding"/>
    <property type="evidence" value="ECO:0007669"/>
    <property type="project" value="InterPro"/>
</dbReference>
<name>A0A1V4AR93_9BACT</name>
<dbReference type="EMBL" id="AYTS01000126">
    <property type="protein sequence ID" value="OOP55653.1"/>
    <property type="molecule type" value="Genomic_DNA"/>
</dbReference>
<protein>
    <recommendedName>
        <fullName evidence="1">Card1 endonuclease domain-containing protein</fullName>
    </recommendedName>
</protein>
<dbReference type="STRING" id="1004156.AYP45_13450"/>
<dbReference type="Pfam" id="PF09002">
    <property type="entry name" value="Card1_endonuc"/>
    <property type="match status" value="1"/>
</dbReference>
<reference evidence="2 3" key="1">
    <citation type="journal article" date="2017" name="Water Res.">
        <title>Discovery and metagenomic analysis of an anammox bacterial enrichment related to Candidatus "Brocadia caroliniensis" in a full-scale glycerol-fed nitritation-denitritation separate centrate treatment process.</title>
        <authorList>
            <person name="Park H."/>
            <person name="Brotto A.C."/>
            <person name="van Loosdrecht M.C."/>
            <person name="Chandran K."/>
        </authorList>
    </citation>
    <scope>NUCLEOTIDE SEQUENCE [LARGE SCALE GENOMIC DNA]</scope>
    <source>
        <strain evidence="2">26THWARD</strain>
    </source>
</reference>
<accession>A0A1V4AR93</accession>
<proteinExistence type="predicted"/>
<dbReference type="InterPro" id="IPR015093">
    <property type="entry name" value="Card1_endonucl_dom"/>
</dbReference>
<organism evidence="2 3">
    <name type="scientific">Candidatus Brocadia carolinensis</name>
    <dbReference type="NCBI Taxonomy" id="1004156"/>
    <lineage>
        <taxon>Bacteria</taxon>
        <taxon>Pseudomonadati</taxon>
        <taxon>Planctomycetota</taxon>
        <taxon>Candidatus Brocadiia</taxon>
        <taxon>Candidatus Brocadiales</taxon>
        <taxon>Candidatus Brocadiaceae</taxon>
        <taxon>Candidatus Brocadia</taxon>
    </lineage>
</organism>
<dbReference type="InterPro" id="IPR011856">
    <property type="entry name" value="tRNA_endonuc-like_dom_sf"/>
</dbReference>
<dbReference type="Proteomes" id="UP000189681">
    <property type="component" value="Unassembled WGS sequence"/>
</dbReference>
<evidence type="ECO:0000259" key="1">
    <source>
        <dbReference type="Pfam" id="PF09002"/>
    </source>
</evidence>
<dbReference type="SUPFAM" id="SSF52980">
    <property type="entry name" value="Restriction endonuclease-like"/>
    <property type="match status" value="1"/>
</dbReference>